<evidence type="ECO:0000313" key="4">
    <source>
        <dbReference type="Proteomes" id="UP000324222"/>
    </source>
</evidence>
<feature type="compositionally biased region" description="Low complexity" evidence="1">
    <location>
        <begin position="18"/>
        <end position="39"/>
    </location>
</feature>
<feature type="compositionally biased region" description="Basic and acidic residues" evidence="1">
    <location>
        <begin position="71"/>
        <end position="81"/>
    </location>
</feature>
<name>A0A5B7DYS5_PORTR</name>
<dbReference type="Proteomes" id="UP000324222">
    <property type="component" value="Unassembled WGS sequence"/>
</dbReference>
<dbReference type="GO" id="GO:0003824">
    <property type="term" value="F:catalytic activity"/>
    <property type="evidence" value="ECO:0007669"/>
    <property type="project" value="InterPro"/>
</dbReference>
<comment type="caution">
    <text evidence="3">The sequence shown here is derived from an EMBL/GenBank/DDBJ whole genome shotgun (WGS) entry which is preliminary data.</text>
</comment>
<gene>
    <name evidence="3" type="ORF">E2C01_019867</name>
</gene>
<dbReference type="Pfam" id="PF03372">
    <property type="entry name" value="Exo_endo_phos"/>
    <property type="match status" value="1"/>
</dbReference>
<organism evidence="3 4">
    <name type="scientific">Portunus trituberculatus</name>
    <name type="common">Swimming crab</name>
    <name type="synonym">Neptunus trituberculatus</name>
    <dbReference type="NCBI Taxonomy" id="210409"/>
    <lineage>
        <taxon>Eukaryota</taxon>
        <taxon>Metazoa</taxon>
        <taxon>Ecdysozoa</taxon>
        <taxon>Arthropoda</taxon>
        <taxon>Crustacea</taxon>
        <taxon>Multicrustacea</taxon>
        <taxon>Malacostraca</taxon>
        <taxon>Eumalacostraca</taxon>
        <taxon>Eucarida</taxon>
        <taxon>Decapoda</taxon>
        <taxon>Pleocyemata</taxon>
        <taxon>Brachyura</taxon>
        <taxon>Eubrachyura</taxon>
        <taxon>Portunoidea</taxon>
        <taxon>Portunidae</taxon>
        <taxon>Portuninae</taxon>
        <taxon>Portunus</taxon>
    </lineage>
</organism>
<accession>A0A5B7DYS5</accession>
<dbReference type="InterPro" id="IPR005135">
    <property type="entry name" value="Endo/exonuclease/phosphatase"/>
</dbReference>
<dbReference type="InterPro" id="IPR036691">
    <property type="entry name" value="Endo/exonu/phosph_ase_sf"/>
</dbReference>
<dbReference type="Gene3D" id="3.60.10.10">
    <property type="entry name" value="Endonuclease/exonuclease/phosphatase"/>
    <property type="match status" value="1"/>
</dbReference>
<dbReference type="PANTHER" id="PTHR46670">
    <property type="entry name" value="ENDO/EXONUCLEASE/PHOSPHATASE DOMAIN-CONTAINING PROTEIN"/>
    <property type="match status" value="1"/>
</dbReference>
<evidence type="ECO:0000313" key="3">
    <source>
        <dbReference type="EMBL" id="MPC26720.1"/>
    </source>
</evidence>
<feature type="region of interest" description="Disordered" evidence="1">
    <location>
        <begin position="103"/>
        <end position="135"/>
    </location>
</feature>
<dbReference type="OrthoDB" id="6367126at2759"/>
<dbReference type="EMBL" id="VSRR010001640">
    <property type="protein sequence ID" value="MPC26720.1"/>
    <property type="molecule type" value="Genomic_DNA"/>
</dbReference>
<proteinExistence type="predicted"/>
<dbReference type="SUPFAM" id="SSF56219">
    <property type="entry name" value="DNase I-like"/>
    <property type="match status" value="1"/>
</dbReference>
<feature type="domain" description="Endonuclease/exonuclease/phosphatase" evidence="2">
    <location>
        <begin position="168"/>
        <end position="317"/>
    </location>
</feature>
<feature type="region of interest" description="Disordered" evidence="1">
    <location>
        <begin position="1"/>
        <end position="85"/>
    </location>
</feature>
<evidence type="ECO:0000259" key="2">
    <source>
        <dbReference type="Pfam" id="PF03372"/>
    </source>
</evidence>
<keyword evidence="4" id="KW-1185">Reference proteome</keyword>
<dbReference type="PANTHER" id="PTHR46670:SF3">
    <property type="entry name" value="ENDONUCLEASE_EXONUCLEASE_PHOSPHATASE DOMAIN-CONTAINING PROTEIN"/>
    <property type="match status" value="1"/>
</dbReference>
<reference evidence="3 4" key="1">
    <citation type="submission" date="2019-05" db="EMBL/GenBank/DDBJ databases">
        <title>Another draft genome of Portunus trituberculatus and its Hox gene families provides insights of decapod evolution.</title>
        <authorList>
            <person name="Jeong J.-H."/>
            <person name="Song I."/>
            <person name="Kim S."/>
            <person name="Choi T."/>
            <person name="Kim D."/>
            <person name="Ryu S."/>
            <person name="Kim W."/>
        </authorList>
    </citation>
    <scope>NUCLEOTIDE SEQUENCE [LARGE SCALE GENOMIC DNA]</scope>
    <source>
        <tissue evidence="3">Muscle</tissue>
    </source>
</reference>
<dbReference type="AlphaFoldDB" id="A0A5B7DYS5"/>
<feature type="compositionally biased region" description="Polar residues" evidence="1">
    <location>
        <begin position="40"/>
        <end position="60"/>
    </location>
</feature>
<evidence type="ECO:0000256" key="1">
    <source>
        <dbReference type="SAM" id="MobiDB-lite"/>
    </source>
</evidence>
<protein>
    <recommendedName>
        <fullName evidence="2">Endonuclease/exonuclease/phosphatase domain-containing protein</fullName>
    </recommendedName>
</protein>
<sequence length="361" mass="39984">MTPGKLPRPHHLHQQGDSSALTTTSTSTQSSSDSSTTTTVNGVNCSASVCPRTSPQSISGGDNRKKKSKREVHQGTRREASEGLWIHQVTKQSQIQAKAKSLPQPHPNLPQHRAWNQEPRPAVDHSSSPVPAISRRPLLPPWTHMPRSLPSLTMVQPACSCHQLKVISSNVRGLRTNLADLYHNCVQRHNADIVVMTETWLNSEVEPMYGRMYGFTYWARRDCQEQAEGGVAVCFKEGMQAQQHDIDMSPLMESPESLQYLTEALDNLMLAHSCSHVLIVGDLNPHLKRDGYKNLLEVQGLTDHVTFPTHEQGGTLDPVISDYQDGLQCHQLGLMGSSDHHAVLIQLVMGVVQDKATTRTI</sequence>